<evidence type="ECO:0000256" key="2">
    <source>
        <dbReference type="ARBA" id="ARBA00022741"/>
    </source>
</evidence>
<protein>
    <recommendedName>
        <fullName evidence="5 7">5-formyltetrahydrofolate cyclo-ligase</fullName>
        <ecNumber evidence="5 7">6.3.3.2</ecNumber>
    </recommendedName>
</protein>
<evidence type="ECO:0000256" key="3">
    <source>
        <dbReference type="ARBA" id="ARBA00022840"/>
    </source>
</evidence>
<feature type="binding site" evidence="6">
    <location>
        <position position="57"/>
    </location>
    <ligand>
        <name>substrate</name>
    </ligand>
</feature>
<dbReference type="InterPro" id="IPR024185">
    <property type="entry name" value="FTHF_cligase-like_sf"/>
</dbReference>
<evidence type="ECO:0000256" key="5">
    <source>
        <dbReference type="ARBA" id="ARBA00038966"/>
    </source>
</evidence>
<dbReference type="EMBL" id="OU895877">
    <property type="protein sequence ID" value="CAG9799568.1"/>
    <property type="molecule type" value="Genomic_DNA"/>
</dbReference>
<evidence type="ECO:0000256" key="6">
    <source>
        <dbReference type="PIRSR" id="PIRSR006806-1"/>
    </source>
</evidence>
<dbReference type="SUPFAM" id="SSF100950">
    <property type="entry name" value="NagB/RpiA/CoA transferase-like"/>
    <property type="match status" value="1"/>
</dbReference>
<keyword evidence="2 6" id="KW-0547">Nucleotide-binding</keyword>
<gene>
    <name evidence="8" type="ORF">CHIRRI_LOCUS2533</name>
</gene>
<name>A0A9N9RJZ5_9DIPT</name>
<dbReference type="EC" id="6.3.3.2" evidence="5 7"/>
<dbReference type="OrthoDB" id="2015992at2759"/>
<evidence type="ECO:0000256" key="4">
    <source>
        <dbReference type="ARBA" id="ARBA00036539"/>
    </source>
</evidence>
<dbReference type="GO" id="GO:0046872">
    <property type="term" value="F:metal ion binding"/>
    <property type="evidence" value="ECO:0007669"/>
    <property type="project" value="UniProtKB-KW"/>
</dbReference>
<comment type="similarity">
    <text evidence="1 7">Belongs to the 5-formyltetrahydrofolate cyclo-ligase family.</text>
</comment>
<evidence type="ECO:0000313" key="9">
    <source>
        <dbReference type="Proteomes" id="UP001153620"/>
    </source>
</evidence>
<dbReference type="GO" id="GO:0005739">
    <property type="term" value="C:mitochondrion"/>
    <property type="evidence" value="ECO:0007669"/>
    <property type="project" value="TreeGrafter"/>
</dbReference>
<dbReference type="InterPro" id="IPR037171">
    <property type="entry name" value="NagB/RpiA_transferase-like"/>
</dbReference>
<keyword evidence="3 6" id="KW-0067">ATP-binding</keyword>
<feature type="binding site" evidence="6">
    <location>
        <position position="52"/>
    </location>
    <ligand>
        <name>substrate</name>
    </ligand>
</feature>
<dbReference type="GO" id="GO:0030272">
    <property type="term" value="F:5-formyltetrahydrofolate cyclo-ligase activity"/>
    <property type="evidence" value="ECO:0007669"/>
    <property type="project" value="UniProtKB-EC"/>
</dbReference>
<dbReference type="PANTHER" id="PTHR23407:SF1">
    <property type="entry name" value="5-FORMYLTETRAHYDROFOLATE CYCLO-LIGASE"/>
    <property type="match status" value="1"/>
</dbReference>
<dbReference type="Pfam" id="PF01812">
    <property type="entry name" value="5-FTHF_cyc-lig"/>
    <property type="match status" value="1"/>
</dbReference>
<keyword evidence="7" id="KW-0479">Metal-binding</keyword>
<dbReference type="GO" id="GO:0035999">
    <property type="term" value="P:tetrahydrofolate interconversion"/>
    <property type="evidence" value="ECO:0007669"/>
    <property type="project" value="TreeGrafter"/>
</dbReference>
<comment type="cofactor">
    <cofactor evidence="7">
        <name>Mg(2+)</name>
        <dbReference type="ChEBI" id="CHEBI:18420"/>
    </cofactor>
</comment>
<dbReference type="Proteomes" id="UP001153620">
    <property type="component" value="Chromosome 1"/>
</dbReference>
<dbReference type="NCBIfam" id="TIGR02727">
    <property type="entry name" value="MTHFS_bact"/>
    <property type="match status" value="1"/>
</dbReference>
<dbReference type="PIRSF" id="PIRSF006806">
    <property type="entry name" value="FTHF_cligase"/>
    <property type="match status" value="1"/>
</dbReference>
<organism evidence="8 9">
    <name type="scientific">Chironomus riparius</name>
    <dbReference type="NCBI Taxonomy" id="315576"/>
    <lineage>
        <taxon>Eukaryota</taxon>
        <taxon>Metazoa</taxon>
        <taxon>Ecdysozoa</taxon>
        <taxon>Arthropoda</taxon>
        <taxon>Hexapoda</taxon>
        <taxon>Insecta</taxon>
        <taxon>Pterygota</taxon>
        <taxon>Neoptera</taxon>
        <taxon>Endopterygota</taxon>
        <taxon>Diptera</taxon>
        <taxon>Nematocera</taxon>
        <taxon>Chironomoidea</taxon>
        <taxon>Chironomidae</taxon>
        <taxon>Chironominae</taxon>
        <taxon>Chironomus</taxon>
    </lineage>
</organism>
<dbReference type="PANTHER" id="PTHR23407">
    <property type="entry name" value="ATPASE INHIBITOR/5-FORMYLTETRAHYDROFOLATE CYCLO-LIGASE"/>
    <property type="match status" value="1"/>
</dbReference>
<evidence type="ECO:0000256" key="7">
    <source>
        <dbReference type="RuleBase" id="RU361279"/>
    </source>
</evidence>
<reference evidence="8" key="2">
    <citation type="submission" date="2022-10" db="EMBL/GenBank/DDBJ databases">
        <authorList>
            <consortium name="ENA_rothamsted_submissions"/>
            <consortium name="culmorum"/>
            <person name="King R."/>
        </authorList>
    </citation>
    <scope>NUCLEOTIDE SEQUENCE</scope>
</reference>
<keyword evidence="9" id="KW-1185">Reference proteome</keyword>
<accession>A0A9N9RJZ5</accession>
<reference evidence="8" key="1">
    <citation type="submission" date="2022-01" db="EMBL/GenBank/DDBJ databases">
        <authorList>
            <person name="King R."/>
        </authorList>
    </citation>
    <scope>NUCLEOTIDE SEQUENCE</scope>
</reference>
<feature type="binding site" evidence="6">
    <location>
        <begin position="6"/>
        <end position="10"/>
    </location>
    <ligand>
        <name>ATP</name>
        <dbReference type="ChEBI" id="CHEBI:30616"/>
    </ligand>
</feature>
<dbReference type="Gene3D" id="3.40.50.10420">
    <property type="entry name" value="NagB/RpiA/CoA transferase-like"/>
    <property type="match status" value="1"/>
</dbReference>
<dbReference type="AlphaFoldDB" id="A0A9N9RJZ5"/>
<keyword evidence="7" id="KW-0460">Magnesium</keyword>
<evidence type="ECO:0000313" key="8">
    <source>
        <dbReference type="EMBL" id="CAG9799568.1"/>
    </source>
</evidence>
<evidence type="ECO:0000256" key="1">
    <source>
        <dbReference type="ARBA" id="ARBA00010638"/>
    </source>
</evidence>
<feature type="binding site" evidence="6">
    <location>
        <begin position="140"/>
        <end position="148"/>
    </location>
    <ligand>
        <name>ATP</name>
        <dbReference type="ChEBI" id="CHEBI:30616"/>
    </ligand>
</feature>
<dbReference type="GO" id="GO:0009396">
    <property type="term" value="P:folic acid-containing compound biosynthetic process"/>
    <property type="evidence" value="ECO:0007669"/>
    <property type="project" value="TreeGrafter"/>
</dbReference>
<dbReference type="GO" id="GO:0005524">
    <property type="term" value="F:ATP binding"/>
    <property type="evidence" value="ECO:0007669"/>
    <property type="project" value="UniProtKB-KW"/>
</dbReference>
<dbReference type="InterPro" id="IPR002698">
    <property type="entry name" value="FTHF_cligase"/>
</dbReference>
<sequence length="199" mass="22986">MQNQSKVLLRKSIKKLIQEISAESKIKQSSDVMQKLLNMPEYQNSNRISIFLSTENEINTIPLLSVMLEQNKQMFVPTYSGNAMKMVKLHDMKDYEKLPVTKWKIKQPDSDDVSRENPLMTAPLDLILMPGVAFTLKGDRLGHGMGYYDKFLSDYFKRYPNNESEHKTHLIGLAFKEQIVEELPTDALDWTLDKIVTTN</sequence>
<dbReference type="FunFam" id="3.40.50.10420:FF:000007">
    <property type="entry name" value="5-formyltetrahydrofolate cyclo-ligase"/>
    <property type="match status" value="1"/>
</dbReference>
<proteinExistence type="inferred from homology"/>
<comment type="catalytic activity">
    <reaction evidence="4 7">
        <text>(6S)-5-formyl-5,6,7,8-tetrahydrofolate + ATP = (6R)-5,10-methenyltetrahydrofolate + ADP + phosphate</text>
        <dbReference type="Rhea" id="RHEA:10488"/>
        <dbReference type="ChEBI" id="CHEBI:30616"/>
        <dbReference type="ChEBI" id="CHEBI:43474"/>
        <dbReference type="ChEBI" id="CHEBI:57455"/>
        <dbReference type="ChEBI" id="CHEBI:57457"/>
        <dbReference type="ChEBI" id="CHEBI:456216"/>
        <dbReference type="EC" id="6.3.3.2"/>
    </reaction>
</comment>